<dbReference type="AlphaFoldDB" id="A0A1C0A9A0"/>
<dbReference type="Pfam" id="PF06949">
    <property type="entry name" value="DUF1292"/>
    <property type="match status" value="1"/>
</dbReference>
<proteinExistence type="predicted"/>
<reference evidence="2" key="1">
    <citation type="submission" date="2016-07" db="EMBL/GenBank/DDBJ databases">
        <authorList>
            <person name="Florea S."/>
            <person name="Webb J.S."/>
            <person name="Jaromczyk J."/>
            <person name="Schardl C.L."/>
        </authorList>
    </citation>
    <scope>NUCLEOTIDE SEQUENCE [LARGE SCALE GENOMIC DNA]</scope>
    <source>
        <strain evidence="2">Z6</strain>
    </source>
</reference>
<dbReference type="RefSeq" id="WP_068716116.1">
    <property type="nucleotide sequence ID" value="NZ_LWDV01000008.1"/>
</dbReference>
<sequence length="92" mass="10645">MAENEGVIKLIDEEEGIVVLEEYDGEENRYEIVVVLDIDDDTYLIIVPEDDDTEEGFALKVVENEDGDTFYEPVVDEEELMRIEEELAKEDE</sequence>
<dbReference type="Proteomes" id="UP000093514">
    <property type="component" value="Unassembled WGS sequence"/>
</dbReference>
<name>A0A1C0A9A0_9FIRM</name>
<comment type="caution">
    <text evidence="1">The sequence shown here is derived from an EMBL/GenBank/DDBJ whole genome shotgun (WGS) entry which is preliminary data.</text>
</comment>
<protein>
    <submittedName>
        <fullName evidence="1">Uncharacterized protein</fullName>
    </submittedName>
</protein>
<keyword evidence="2" id="KW-1185">Reference proteome</keyword>
<organism evidence="1 2">
    <name type="scientific">Orenia metallireducens</name>
    <dbReference type="NCBI Taxonomy" id="1413210"/>
    <lineage>
        <taxon>Bacteria</taxon>
        <taxon>Bacillati</taxon>
        <taxon>Bacillota</taxon>
        <taxon>Clostridia</taxon>
        <taxon>Halanaerobiales</taxon>
        <taxon>Halobacteroidaceae</taxon>
        <taxon>Orenia</taxon>
    </lineage>
</organism>
<accession>A0A1C0A9A0</accession>
<evidence type="ECO:0000313" key="2">
    <source>
        <dbReference type="Proteomes" id="UP000093514"/>
    </source>
</evidence>
<dbReference type="InterPro" id="IPR009711">
    <property type="entry name" value="UPF0473"/>
</dbReference>
<evidence type="ECO:0000313" key="1">
    <source>
        <dbReference type="EMBL" id="OCL26835.1"/>
    </source>
</evidence>
<gene>
    <name evidence="1" type="ORF">U472_04890</name>
</gene>
<dbReference type="EMBL" id="LWDV01000008">
    <property type="protein sequence ID" value="OCL26835.1"/>
    <property type="molecule type" value="Genomic_DNA"/>
</dbReference>
<reference evidence="1 2" key="2">
    <citation type="submission" date="2016-08" db="EMBL/GenBank/DDBJ databases">
        <title>Orenia metallireducens sp. nov. strain Z6, a Novel Metal-reducing Firmicute from the Deep Subsurface.</title>
        <authorList>
            <person name="Maxim B.I."/>
            <person name="Kenneth K."/>
            <person name="Flynn T.M."/>
            <person name="Oloughlin E.J."/>
            <person name="Locke R.A."/>
            <person name="Weber J.R."/>
            <person name="Egan S.M."/>
            <person name="Mackie R.I."/>
            <person name="Cann I.K."/>
        </authorList>
    </citation>
    <scope>NUCLEOTIDE SEQUENCE [LARGE SCALE GENOMIC DNA]</scope>
    <source>
        <strain evidence="1 2">Z6</strain>
    </source>
</reference>
<dbReference type="OrthoDB" id="2112933at2"/>